<evidence type="ECO:0000256" key="1">
    <source>
        <dbReference type="ARBA" id="ARBA00022679"/>
    </source>
</evidence>
<feature type="region of interest" description="Disordered" evidence="4">
    <location>
        <begin position="605"/>
        <end position="666"/>
    </location>
</feature>
<dbReference type="GO" id="GO:0005524">
    <property type="term" value="F:ATP binding"/>
    <property type="evidence" value="ECO:0007669"/>
    <property type="project" value="InterPro"/>
</dbReference>
<dbReference type="Gene3D" id="3.40.50.300">
    <property type="entry name" value="P-loop containing nucleotide triphosphate hydrolases"/>
    <property type="match status" value="4"/>
</dbReference>
<dbReference type="SUPFAM" id="SSF52540">
    <property type="entry name" value="P-loop containing nucleoside triphosphate hydrolases"/>
    <property type="match status" value="4"/>
</dbReference>
<dbReference type="Proteomes" id="UP000694557">
    <property type="component" value="Unassembled WGS sequence"/>
</dbReference>
<feature type="region of interest" description="Disordered" evidence="4">
    <location>
        <begin position="919"/>
        <end position="950"/>
    </location>
</feature>
<keyword evidence="3" id="KW-0418">Kinase</keyword>
<dbReference type="GO" id="GO:0005737">
    <property type="term" value="C:cytoplasm"/>
    <property type="evidence" value="ECO:0007669"/>
    <property type="project" value="Ensembl"/>
</dbReference>
<feature type="domain" description="AAA+ ATPase" evidence="5">
    <location>
        <begin position="1278"/>
        <end position="1428"/>
    </location>
</feature>
<reference evidence="6" key="2">
    <citation type="submission" date="2025-09" db="UniProtKB">
        <authorList>
            <consortium name="Ensembl"/>
        </authorList>
    </citation>
    <scope>IDENTIFICATION</scope>
</reference>
<dbReference type="GeneTree" id="ENSGT00740000115564"/>
<sequence length="1781" mass="204767">MNTYVDNLIEDEAEIELLLAKPTCFIIIGKPGVGKSTLATKLAQSWKCVLIDDTELLNQHINDQRAQGVELLEILNEGKSISEEMVVQLILDRLKSPEVEHYGYVLSCLPSMSEEYLKILEQIEFIKNLRLAPDFIINIKCADRDLIHRLAGQRQHPLTGRVFLREQWDPVKKETTKKRNETDEDEGEEEEGELEEAEEVEERELQKDMITQLVRAQENFPENAYRRVLLYKDTILRPLEDYMADHASLHLFELDGNKNPEELFMSVLFRLESMAVRRVAVPLRLLQIDEEELPDEIDTEELLRTMSSSKTVAPGFRWRRSRWCRACPVALKEGKIIKGKPEFSVGFMDKIYILSSQEALGRFMLNPRRYLLPPMPRPPCKVSVIGPPCAGKSTLCALLAQHYGAELVDMEVLMKPIIAKVKQDMLEKVKRDSTLMAIERVKVKMELDATHGSINMRSNISEEESDDNDSATSTTHSSSEQTEEVMMEVTEEHPDVQAIVEEALKEAEQVVTPPSLDLYAEVLENHIREIEMADADSEIKRGWVLDNFPRNRSQLATIQDLHDGIMPDILFCLKDNDGEGRVVLKRMYEQNREEVDKVIKRLEEQQKQKDQEAQDSLNRMQQDPEEDPKPTDPQAKLEAVLEEVEEGSAKSDADDADKSPPTVSIKGGDVTLPAVWKRGYPDGPEMNPFKLQLKQFVMDWESMESSITGSYNVLETSGKSPEDLVQEMVFHMEKPFKYVGWELSGVDLDEEEEDAQALAELEKPEEAEGEEEQETDEEAASKRVMGDTQHFCPVSLKENGALIPCLDEYAAKYREKAYYFSSTEARERFLLSPETYVSHTQLLQAPALRVFLLGTRGSDKTTHGKWLAEKLGVFHIQFRECLQELILGKTQARVPYSDEVEPPEEPLEDLEALLLQAQGGAAVPSMDEEEKHSGKESPEEAPAAEQGVGLSDEEEAIKSYLFDGEPLPQEIMEMMLPQFWDQEPYKSKGFILEGFPQNPEDVSFMVERRLFPDAAVVMTVDVRDVVRRLLPPRLASWRERRDRRREQLRQVRDLRHKLREEAITRRRAELMAEHASKQPGAKVKDEEDEEEFDEEEEGMEEIEAMLIEEFTLDEEDDGEDEETEAAAEERLEMEIGERFETDDANFTRMMELLDENQIPKLTINGGRKSRIVRYQLLQKVQPLVTNREAHFHKCQPISYTLARKLLCYSFKYNSFFGGWDPVKYTEGDLIQPVQGPLNTSYPVLFHQFIYFFASKETRNTFILNPIKYLKQPKPNPSLPIKLVIIGPPKSGKTTVARMFAHEYSLTRLSIGDVMRTVLASQGRTELATQMMKHLSQGHTLPDELAIQCLEVALMSLVCSTRGYVLDGFPMTRKQADLMEARSIIPVLVVELQLDTVEVLKRGLSDKMKPNSPHLMHDSPQILNIRNSNFKHEVEAVRQHYQQHYQNWVSVDGHNSKWWVWNRILDEARMSMRHIHTYLEKIRTGHAASIDRLCITPKELKSRLGEFSYYCPVSLALHRHLVDCSHTTSLELAAEFRGHYYKMCSREYLELFLETPEQFVIPGCPHALPPSHMLPKKLTAGQVKARFPKQVEMKGYCPVTYLDGRQRYEALVRGSVEYSVEYREQIYIFENEQKQDRFLRLPETYWNQKLPDKLPPMSEPVQLTSLPMLGYMEQGVARSIIKALTAVGCLKPKFPYLSPKRSALHYLAFYLKAFNPRNSDYIRQKYKKKLASFEENCELISYLGSTMTKKYRAPQEQPIDFEFKLHRFLAFGESTEAAAGVL</sequence>
<proteinExistence type="predicted"/>
<name>A0A8C7IZ75_ONCKI</name>
<dbReference type="PANTHER" id="PTHR23359">
    <property type="entry name" value="NUCLEOTIDE KINASE"/>
    <property type="match status" value="1"/>
</dbReference>
<dbReference type="RefSeq" id="XP_020310786.1">
    <property type="nucleotide sequence ID" value="XM_020455197.2"/>
</dbReference>
<evidence type="ECO:0000256" key="3">
    <source>
        <dbReference type="ARBA" id="ARBA00022777"/>
    </source>
</evidence>
<evidence type="ECO:0000313" key="7">
    <source>
        <dbReference type="Proteomes" id="UP000694557"/>
    </source>
</evidence>
<evidence type="ECO:0000313" key="6">
    <source>
        <dbReference type="Ensembl" id="ENSOKIP00005075968.1"/>
    </source>
</evidence>
<dbReference type="GO" id="GO:0003341">
    <property type="term" value="P:cilium movement"/>
    <property type="evidence" value="ECO:0007669"/>
    <property type="project" value="Ensembl"/>
</dbReference>
<dbReference type="InterPro" id="IPR027417">
    <property type="entry name" value="P-loop_NTPase"/>
</dbReference>
<keyword evidence="2" id="KW-0547">Nucleotide-binding</keyword>
<dbReference type="GO" id="GO:0019205">
    <property type="term" value="F:nucleobase-containing compound kinase activity"/>
    <property type="evidence" value="ECO:0007669"/>
    <property type="project" value="InterPro"/>
</dbReference>
<dbReference type="Pfam" id="PF00406">
    <property type="entry name" value="ADK"/>
    <property type="match status" value="2"/>
</dbReference>
<evidence type="ECO:0000259" key="5">
    <source>
        <dbReference type="SMART" id="SM00382"/>
    </source>
</evidence>
<accession>A0A8C7IZ75</accession>
<feature type="compositionally biased region" description="Low complexity" evidence="4">
    <location>
        <begin position="470"/>
        <end position="480"/>
    </location>
</feature>
<feature type="compositionally biased region" description="Acidic residues" evidence="4">
    <location>
        <begin position="1086"/>
        <end position="1098"/>
    </location>
</feature>
<feature type="domain" description="AAA+ ATPase" evidence="5">
    <location>
        <begin position="21"/>
        <end position="289"/>
    </location>
</feature>
<feature type="compositionally biased region" description="Basic and acidic residues" evidence="4">
    <location>
        <begin position="647"/>
        <end position="658"/>
    </location>
</feature>
<keyword evidence="1" id="KW-0808">Transferase</keyword>
<dbReference type="Ensembl" id="ENSOKIT00005080964.1">
    <property type="protein sequence ID" value="ENSOKIP00005075968.1"/>
    <property type="gene ID" value="ENSOKIG00005032809.1"/>
</dbReference>
<evidence type="ECO:0000256" key="2">
    <source>
        <dbReference type="ARBA" id="ARBA00022741"/>
    </source>
</evidence>
<dbReference type="InterPro" id="IPR000850">
    <property type="entry name" value="Adenylat/UMP-CMP_kin"/>
</dbReference>
<organism evidence="6 7">
    <name type="scientific">Oncorhynchus kisutch</name>
    <name type="common">Coho salmon</name>
    <name type="synonym">Salmo kisutch</name>
    <dbReference type="NCBI Taxonomy" id="8019"/>
    <lineage>
        <taxon>Eukaryota</taxon>
        <taxon>Metazoa</taxon>
        <taxon>Chordata</taxon>
        <taxon>Craniata</taxon>
        <taxon>Vertebrata</taxon>
        <taxon>Euteleostomi</taxon>
        <taxon>Actinopterygii</taxon>
        <taxon>Neopterygii</taxon>
        <taxon>Teleostei</taxon>
        <taxon>Protacanthopterygii</taxon>
        <taxon>Salmoniformes</taxon>
        <taxon>Salmonidae</taxon>
        <taxon>Salmoninae</taxon>
        <taxon>Oncorhynchus</taxon>
    </lineage>
</organism>
<protein>
    <submittedName>
        <fullName evidence="6">Adenylate kinase 9</fullName>
    </submittedName>
</protein>
<dbReference type="CDD" id="cd01428">
    <property type="entry name" value="ADK"/>
    <property type="match status" value="1"/>
</dbReference>
<feature type="region of interest" description="Disordered" evidence="4">
    <location>
        <begin position="1071"/>
        <end position="1098"/>
    </location>
</feature>
<feature type="region of interest" description="Disordered" evidence="4">
    <location>
        <begin position="453"/>
        <end position="487"/>
    </location>
</feature>
<keyword evidence="7" id="KW-1185">Reference proteome</keyword>
<feature type="compositionally biased region" description="Acidic residues" evidence="4">
    <location>
        <begin position="767"/>
        <end position="778"/>
    </location>
</feature>
<evidence type="ECO:0000256" key="4">
    <source>
        <dbReference type="SAM" id="MobiDB-lite"/>
    </source>
</evidence>
<dbReference type="GeneID" id="109866504"/>
<feature type="compositionally biased region" description="Basic and acidic residues" evidence="4">
    <location>
        <begin position="929"/>
        <end position="938"/>
    </location>
</feature>
<dbReference type="SMART" id="SM00382">
    <property type="entry name" value="AAA"/>
    <property type="match status" value="2"/>
</dbReference>
<dbReference type="InterPro" id="IPR003593">
    <property type="entry name" value="AAA+_ATPase"/>
</dbReference>
<feature type="compositionally biased region" description="Acidic residues" evidence="4">
    <location>
        <begin position="182"/>
        <end position="201"/>
    </location>
</feature>
<feature type="region of interest" description="Disordered" evidence="4">
    <location>
        <begin position="751"/>
        <end position="783"/>
    </location>
</feature>
<reference evidence="6" key="1">
    <citation type="submission" date="2025-08" db="UniProtKB">
        <authorList>
            <consortium name="Ensembl"/>
        </authorList>
    </citation>
    <scope>IDENTIFICATION</scope>
</reference>
<dbReference type="GO" id="GO:0006139">
    <property type="term" value="P:nucleobase-containing compound metabolic process"/>
    <property type="evidence" value="ECO:0007669"/>
    <property type="project" value="InterPro"/>
</dbReference>
<dbReference type="PRINTS" id="PR00094">
    <property type="entry name" value="ADENYLTKNASE"/>
</dbReference>
<feature type="region of interest" description="Disordered" evidence="4">
    <location>
        <begin position="173"/>
        <end position="201"/>
    </location>
</feature>
<gene>
    <name evidence="6" type="primary">AK9</name>
    <name evidence="6" type="synonym">ak9</name>
</gene>